<dbReference type="InterPro" id="IPR007462">
    <property type="entry name" value="COV1-like"/>
</dbReference>
<gene>
    <name evidence="3" type="ORF">ASZ90_002457</name>
</gene>
<organism evidence="3">
    <name type="scientific">hydrocarbon metagenome</name>
    <dbReference type="NCBI Taxonomy" id="938273"/>
    <lineage>
        <taxon>unclassified sequences</taxon>
        <taxon>metagenomes</taxon>
        <taxon>ecological metagenomes</taxon>
    </lineage>
</organism>
<keyword evidence="2" id="KW-0812">Transmembrane</keyword>
<evidence type="ECO:0000256" key="2">
    <source>
        <dbReference type="SAM" id="Phobius"/>
    </source>
</evidence>
<evidence type="ECO:0000313" key="3">
    <source>
        <dbReference type="EMBL" id="KUG27694.1"/>
    </source>
</evidence>
<keyword evidence="2" id="KW-0472">Membrane</keyword>
<reference evidence="3" key="1">
    <citation type="journal article" date="2015" name="Proc. Natl. Acad. Sci. U.S.A.">
        <title>Networks of energetic and metabolic interactions define dynamics in microbial communities.</title>
        <authorList>
            <person name="Embree M."/>
            <person name="Liu J.K."/>
            <person name="Al-Bassam M.M."/>
            <person name="Zengler K."/>
        </authorList>
    </citation>
    <scope>NUCLEOTIDE SEQUENCE</scope>
</reference>
<dbReference type="PANTHER" id="PTHR31876:SF26">
    <property type="entry name" value="PROTEIN LIKE COV 2"/>
    <property type="match status" value="1"/>
</dbReference>
<feature type="transmembrane region" description="Helical" evidence="2">
    <location>
        <begin position="73"/>
        <end position="93"/>
    </location>
</feature>
<evidence type="ECO:0000256" key="1">
    <source>
        <dbReference type="SAM" id="MobiDB-lite"/>
    </source>
</evidence>
<dbReference type="EMBL" id="LNQE01000299">
    <property type="protein sequence ID" value="KUG27694.1"/>
    <property type="molecule type" value="Genomic_DNA"/>
</dbReference>
<name>A0A0W8G3Z6_9ZZZZ</name>
<feature type="transmembrane region" description="Helical" evidence="2">
    <location>
        <begin position="20"/>
        <end position="43"/>
    </location>
</feature>
<dbReference type="PANTHER" id="PTHR31876">
    <property type="entry name" value="COV-LIKE PROTEIN 1"/>
    <property type="match status" value="1"/>
</dbReference>
<sequence length="238" mass="26130">MPQDTPKTGRGRHFSRHILIGILTVAPLWVTWLVFDILFGILARTGAPLLRAGARAVRPFSELAADWLSDPRFHYVLAILLTLAALYGIGLFARAVMGRILLNHLEKLVMRIPLADSIYKTTKRFLDTLGSTPSLGNRVVLIPFPSERMRVVGFLTRTFRDTTTGRELGAVYVPTSPNPTSGYVEIVPIRDVVPTDWTIEEAMAFIFTGGANAPDRLDFDAPQPGAPEADAPQKPPGS</sequence>
<dbReference type="Pfam" id="PF04367">
    <property type="entry name" value="DUF502"/>
    <property type="match status" value="1"/>
</dbReference>
<dbReference type="AlphaFoldDB" id="A0A0W8G3Z6"/>
<comment type="caution">
    <text evidence="3">The sequence shown here is derived from an EMBL/GenBank/DDBJ whole genome shotgun (WGS) entry which is preliminary data.</text>
</comment>
<accession>A0A0W8G3Z6</accession>
<feature type="region of interest" description="Disordered" evidence="1">
    <location>
        <begin position="216"/>
        <end position="238"/>
    </location>
</feature>
<keyword evidence="2" id="KW-1133">Transmembrane helix</keyword>
<protein>
    <submittedName>
        <fullName evidence="3">Transporter</fullName>
    </submittedName>
</protein>
<proteinExistence type="predicted"/>